<dbReference type="Pfam" id="PF13416">
    <property type="entry name" value="SBP_bac_8"/>
    <property type="match status" value="1"/>
</dbReference>
<dbReference type="AlphaFoldDB" id="K1S936"/>
<dbReference type="InterPro" id="IPR001188">
    <property type="entry name" value="Sperm_putr-bd"/>
</dbReference>
<keyword evidence="3" id="KW-0732">Signal</keyword>
<evidence type="ECO:0000256" key="1">
    <source>
        <dbReference type="ARBA" id="ARBA00004418"/>
    </source>
</evidence>
<dbReference type="PANTHER" id="PTHR30222:SF17">
    <property type="entry name" value="SPERMIDINE_PUTRESCINE-BINDING PERIPLASMIC PROTEIN"/>
    <property type="match status" value="1"/>
</dbReference>
<evidence type="ECO:0000313" key="5">
    <source>
        <dbReference type="EMBL" id="EKC50260.1"/>
    </source>
</evidence>
<dbReference type="PANTHER" id="PTHR30222">
    <property type="entry name" value="SPERMIDINE/PUTRESCINE-BINDING PERIPLASMIC PROTEIN"/>
    <property type="match status" value="1"/>
</dbReference>
<name>K1S936_9ZZZZ</name>
<feature type="non-terminal residue" evidence="5">
    <location>
        <position position="1"/>
    </location>
</feature>
<keyword evidence="4" id="KW-0574">Periplasm</keyword>
<comment type="caution">
    <text evidence="5">The sequence shown here is derived from an EMBL/GenBank/DDBJ whole genome shotgun (WGS) entry which is preliminary data.</text>
</comment>
<dbReference type="PRINTS" id="PR00909">
    <property type="entry name" value="SPERMDNBNDNG"/>
</dbReference>
<dbReference type="Gene3D" id="3.40.190.10">
    <property type="entry name" value="Periplasmic binding protein-like II"/>
    <property type="match status" value="2"/>
</dbReference>
<proteinExistence type="predicted"/>
<dbReference type="GO" id="GO:0019808">
    <property type="term" value="F:polyamine binding"/>
    <property type="evidence" value="ECO:0007669"/>
    <property type="project" value="InterPro"/>
</dbReference>
<sequence length="182" mass="20811">YDKTVVDENDLKEGWNILRNKKYSGQIYMYDSERDSFMVALKDLGYSMNTRNKDELKQAYNWLIEQNNTMKPVYVGDDVMDNMISGNKAMAVVYSGDGSYVINENDNMGFLVPDQGSNVWTDGMVITKKCKNTKLAHQFIDYFLNYDVAEQNTDYIGYDSAVKSVYEYFKNDAYAGNPGCGP</sequence>
<reference evidence="5" key="1">
    <citation type="journal article" date="2013" name="Environ. Microbiol.">
        <title>Microbiota from the distal guts of lean and obese adolescents exhibit partial functional redundancy besides clear differences in community structure.</title>
        <authorList>
            <person name="Ferrer M."/>
            <person name="Ruiz A."/>
            <person name="Lanza F."/>
            <person name="Haange S.B."/>
            <person name="Oberbach A."/>
            <person name="Till H."/>
            <person name="Bargiela R."/>
            <person name="Campoy C."/>
            <person name="Segura M.T."/>
            <person name="Richter M."/>
            <person name="von Bergen M."/>
            <person name="Seifert J."/>
            <person name="Suarez A."/>
        </authorList>
    </citation>
    <scope>NUCLEOTIDE SEQUENCE</scope>
</reference>
<evidence type="ECO:0000256" key="4">
    <source>
        <dbReference type="ARBA" id="ARBA00022764"/>
    </source>
</evidence>
<organism evidence="5">
    <name type="scientific">human gut metagenome</name>
    <dbReference type="NCBI Taxonomy" id="408170"/>
    <lineage>
        <taxon>unclassified sequences</taxon>
        <taxon>metagenomes</taxon>
        <taxon>organismal metagenomes</taxon>
    </lineage>
</organism>
<accession>K1S936</accession>
<dbReference type="SUPFAM" id="SSF53850">
    <property type="entry name" value="Periplasmic binding protein-like II"/>
    <property type="match status" value="1"/>
</dbReference>
<comment type="subcellular location">
    <subcellularLocation>
        <location evidence="1">Periplasm</location>
    </subcellularLocation>
</comment>
<dbReference type="InterPro" id="IPR006059">
    <property type="entry name" value="SBP"/>
</dbReference>
<dbReference type="GO" id="GO:0042597">
    <property type="term" value="C:periplasmic space"/>
    <property type="evidence" value="ECO:0007669"/>
    <property type="project" value="UniProtKB-SubCell"/>
</dbReference>
<dbReference type="EMBL" id="AJWY01012323">
    <property type="protein sequence ID" value="EKC50260.1"/>
    <property type="molecule type" value="Genomic_DNA"/>
</dbReference>
<dbReference type="GO" id="GO:0015846">
    <property type="term" value="P:polyamine transport"/>
    <property type="evidence" value="ECO:0007669"/>
    <property type="project" value="InterPro"/>
</dbReference>
<feature type="non-terminal residue" evidence="5">
    <location>
        <position position="182"/>
    </location>
</feature>
<evidence type="ECO:0000256" key="3">
    <source>
        <dbReference type="ARBA" id="ARBA00022729"/>
    </source>
</evidence>
<gene>
    <name evidence="5" type="ORF">LEA_17979</name>
</gene>
<evidence type="ECO:0000256" key="2">
    <source>
        <dbReference type="ARBA" id="ARBA00022448"/>
    </source>
</evidence>
<protein>
    <submittedName>
        <fullName evidence="5">Spermidine/putrescine-binding periplasmic protein</fullName>
    </submittedName>
</protein>
<keyword evidence="2" id="KW-0813">Transport</keyword>